<dbReference type="PANTHER" id="PTHR17469:SF14">
    <property type="entry name" value="PROTEIN ITPRID1"/>
    <property type="match status" value="1"/>
</dbReference>
<feature type="compositionally biased region" description="Pro residues" evidence="3">
    <location>
        <begin position="538"/>
        <end position="547"/>
    </location>
</feature>
<feature type="compositionally biased region" description="Polar residues" evidence="3">
    <location>
        <begin position="473"/>
        <end position="485"/>
    </location>
</feature>
<feature type="region of interest" description="Disordered" evidence="3">
    <location>
        <begin position="220"/>
        <end position="247"/>
    </location>
</feature>
<feature type="region of interest" description="Disordered" evidence="3">
    <location>
        <begin position="933"/>
        <end position="1010"/>
    </location>
</feature>
<sequence>MSFSLQKYPLMMAERPRGPDRPQDGQEKSKRRILRYTKRAWVPLDEQLFPGSEEESQTVTIPLLEDSKQESIQQWLDSGFLNYLNQHISCWHSPLGCRSLHQFSETPTLSRGTSFNSCHSTTSVPQSIPEWLEFWEKDPVEILLDLGFGTDQPDICTQIPARFLGCGSAARGINIRVFLEAQKQRMDIENPNLYGRFRQLEILDHITNAFSSLLNDVNLPQSPAEEKAGGDRMRRRAVSGAKEPQRRTSKILRRASRWNIKRDCDPEASESFKMKDRIFLPSAKPCECGTELPAASISHNQSHVSPLAEHWSAQACDDLTPCHPPRDLLGKQWPCSPMQAKQASLSYMPEGSVRNRARKENLIHINKLRNMSHLVGKGPDSFEMEEVQSFEEETGNSLDLTSGTVGTRVDRTNSCQSDSSGFLEEPPEAPPFQMPSFPSSQSPAENGGRKPGDQSHSLVSSQDCQQESERSGSKSMVSTSFSSPDWSILEEKASASVVEEEPQLEAIEGPPELLIPDATLAKTATGKEHPREVGHLWQPPPNPPPPVSHAEYEGPGAMVTSTYYGPLGLAHIIEEKDRTLGPEGTEEGLAQGHHCESQSLPGIHQIQDNFPHVDLEALGAEEGSKFCPYTSHTSLVQERPPQQLPKHREVTSCSVDLGQTSDRSVSHLNKLPGDVPTDSNAGRSQAAWAQMSSNLVSAAHSAMALGTDCGSTDLECTLRDPLTTTGPRLGTEARQVADVSVQTYTCESQSPPLTKSVSLDTGFPSLYPEGPCHTTPTLCCVCCHHHPHCCAERPSPGPAPPACRHGLGSHADHPEAQFTKTLKALQDAAMRELCSCTVLEMEAMKTVCQSFREHLEEIEQHLTGQQALFSRDMSEEEREEAEQLQTLREALRQQVEELEFQLGDRAQQIREGLLLQLEFLTAEPPEHYTHLQQHNWTEENSSQTSSANTHTAMDDGQQPPCSGVVQLAALDLSAKETRTEMSPPSPAPEESGPAPPSSCSEGEKETNTFL</sequence>
<feature type="coiled-coil region" evidence="2">
    <location>
        <begin position="873"/>
        <end position="901"/>
    </location>
</feature>
<feature type="compositionally biased region" description="Polar residues" evidence="3">
    <location>
        <begin position="454"/>
        <end position="465"/>
    </location>
</feature>
<keyword evidence="6" id="KW-1185">Reference proteome</keyword>
<protein>
    <submittedName>
        <fullName evidence="5">ITPR interacting domain containing 1</fullName>
    </submittedName>
</protein>
<dbReference type="PANTHER" id="PTHR17469">
    <property type="entry name" value="SPERM SPECIFIC ANTIGEN 2-RELATED"/>
    <property type="match status" value="1"/>
</dbReference>
<dbReference type="Proteomes" id="UP000694422">
    <property type="component" value="Unplaced"/>
</dbReference>
<evidence type="ECO:0000259" key="4">
    <source>
        <dbReference type="SMART" id="SM01257"/>
    </source>
</evidence>
<dbReference type="InterPro" id="IPR043444">
    <property type="entry name" value="TESPA1-like"/>
</dbReference>
<dbReference type="InterPro" id="IPR029325">
    <property type="entry name" value="ITPR-bd"/>
</dbReference>
<feature type="compositionally biased region" description="Basic and acidic residues" evidence="3">
    <location>
        <begin position="14"/>
        <end position="28"/>
    </location>
</feature>
<evidence type="ECO:0000256" key="2">
    <source>
        <dbReference type="SAM" id="Coils"/>
    </source>
</evidence>
<proteinExistence type="predicted"/>
<dbReference type="AlphaFoldDB" id="A0A8C9Q1M5"/>
<feature type="compositionally biased region" description="Basic and acidic residues" evidence="3">
    <location>
        <begin position="1001"/>
        <end position="1010"/>
    </location>
</feature>
<evidence type="ECO:0000313" key="6">
    <source>
        <dbReference type="Proteomes" id="UP000694422"/>
    </source>
</evidence>
<name>A0A8C9Q1M5_SPEDA</name>
<feature type="region of interest" description="Disordered" evidence="3">
    <location>
        <begin position="11"/>
        <end position="30"/>
    </location>
</feature>
<feature type="compositionally biased region" description="Polar residues" evidence="3">
    <location>
        <begin position="933"/>
        <end position="951"/>
    </location>
</feature>
<feature type="compositionally biased region" description="Low complexity" evidence="3">
    <location>
        <begin position="434"/>
        <end position="443"/>
    </location>
</feature>
<dbReference type="InterPro" id="IPR029326">
    <property type="entry name" value="SSFA2_C"/>
</dbReference>
<feature type="compositionally biased region" description="Polar residues" evidence="3">
    <location>
        <begin position="395"/>
        <end position="405"/>
    </location>
</feature>
<dbReference type="SMART" id="SM01257">
    <property type="entry name" value="KRAP_IP3R_bind"/>
    <property type="match status" value="1"/>
</dbReference>
<organism evidence="5 6">
    <name type="scientific">Spermophilus dauricus</name>
    <name type="common">Daurian ground squirrel</name>
    <dbReference type="NCBI Taxonomy" id="99837"/>
    <lineage>
        <taxon>Eukaryota</taxon>
        <taxon>Metazoa</taxon>
        <taxon>Chordata</taxon>
        <taxon>Craniata</taxon>
        <taxon>Vertebrata</taxon>
        <taxon>Euteleostomi</taxon>
        <taxon>Mammalia</taxon>
        <taxon>Eutheria</taxon>
        <taxon>Euarchontoglires</taxon>
        <taxon>Glires</taxon>
        <taxon>Rodentia</taxon>
        <taxon>Sciuromorpha</taxon>
        <taxon>Sciuridae</taxon>
        <taxon>Xerinae</taxon>
        <taxon>Marmotini</taxon>
        <taxon>Spermophilus</taxon>
    </lineage>
</organism>
<dbReference type="Pfam" id="PF14722">
    <property type="entry name" value="KRAP_IP3R_bind"/>
    <property type="match status" value="1"/>
</dbReference>
<feature type="domain" description="ITPR-interacting" evidence="4">
    <location>
        <begin position="107"/>
        <end position="259"/>
    </location>
</feature>
<feature type="compositionally biased region" description="Basic and acidic residues" evidence="3">
    <location>
        <begin position="525"/>
        <end position="534"/>
    </location>
</feature>
<evidence type="ECO:0000256" key="1">
    <source>
        <dbReference type="ARBA" id="ARBA00023054"/>
    </source>
</evidence>
<keyword evidence="1 2" id="KW-0175">Coiled coil</keyword>
<reference evidence="5" key="2">
    <citation type="submission" date="2025-09" db="UniProtKB">
        <authorList>
            <consortium name="Ensembl"/>
        </authorList>
    </citation>
    <scope>IDENTIFICATION</scope>
</reference>
<feature type="compositionally biased region" description="Low complexity" evidence="3">
    <location>
        <begin position="988"/>
        <end position="1000"/>
    </location>
</feature>
<dbReference type="Pfam" id="PF14723">
    <property type="entry name" value="SSFA2_C"/>
    <property type="match status" value="1"/>
</dbReference>
<accession>A0A8C9Q1M5</accession>
<feature type="region of interest" description="Disordered" evidence="3">
    <location>
        <begin position="388"/>
        <end position="485"/>
    </location>
</feature>
<evidence type="ECO:0000256" key="3">
    <source>
        <dbReference type="SAM" id="MobiDB-lite"/>
    </source>
</evidence>
<feature type="region of interest" description="Disordered" evidence="3">
    <location>
        <begin position="525"/>
        <end position="553"/>
    </location>
</feature>
<evidence type="ECO:0000313" key="5">
    <source>
        <dbReference type="Ensembl" id="ENSSDAP00000017784.1"/>
    </source>
</evidence>
<dbReference type="GO" id="GO:0005102">
    <property type="term" value="F:signaling receptor binding"/>
    <property type="evidence" value="ECO:0007669"/>
    <property type="project" value="InterPro"/>
</dbReference>
<reference evidence="5" key="1">
    <citation type="submission" date="2025-08" db="UniProtKB">
        <authorList>
            <consortium name="Ensembl"/>
        </authorList>
    </citation>
    <scope>IDENTIFICATION</scope>
</reference>
<dbReference type="Ensembl" id="ENSSDAT00000020310.1">
    <property type="protein sequence ID" value="ENSSDAP00000017784.1"/>
    <property type="gene ID" value="ENSSDAG00000016167.1"/>
</dbReference>